<proteinExistence type="predicted"/>
<organism evidence="2 3">
    <name type="scientific">Trifolium medium</name>
    <dbReference type="NCBI Taxonomy" id="97028"/>
    <lineage>
        <taxon>Eukaryota</taxon>
        <taxon>Viridiplantae</taxon>
        <taxon>Streptophyta</taxon>
        <taxon>Embryophyta</taxon>
        <taxon>Tracheophyta</taxon>
        <taxon>Spermatophyta</taxon>
        <taxon>Magnoliopsida</taxon>
        <taxon>eudicotyledons</taxon>
        <taxon>Gunneridae</taxon>
        <taxon>Pentapetalae</taxon>
        <taxon>rosids</taxon>
        <taxon>fabids</taxon>
        <taxon>Fabales</taxon>
        <taxon>Fabaceae</taxon>
        <taxon>Papilionoideae</taxon>
        <taxon>50 kb inversion clade</taxon>
        <taxon>NPAAA clade</taxon>
        <taxon>Hologalegina</taxon>
        <taxon>IRL clade</taxon>
        <taxon>Trifolieae</taxon>
        <taxon>Trifolium</taxon>
    </lineage>
</organism>
<dbReference type="EMBL" id="LXQA010056118">
    <property type="protein sequence ID" value="MCI04660.1"/>
    <property type="molecule type" value="Genomic_DNA"/>
</dbReference>
<accession>A0A392NZH1</accession>
<reference evidence="2 3" key="1">
    <citation type="journal article" date="2018" name="Front. Plant Sci.">
        <title>Red Clover (Trifolium pratense) and Zigzag Clover (T. medium) - A Picture of Genomic Similarities and Differences.</title>
        <authorList>
            <person name="Dluhosova J."/>
            <person name="Istvanek J."/>
            <person name="Nedelnik J."/>
            <person name="Repkova J."/>
        </authorList>
    </citation>
    <scope>NUCLEOTIDE SEQUENCE [LARGE SCALE GENOMIC DNA]</scope>
    <source>
        <strain evidence="3">cv. 10/8</strain>
        <tissue evidence="2">Leaf</tissue>
    </source>
</reference>
<name>A0A392NZH1_9FABA</name>
<comment type="caution">
    <text evidence="2">The sequence shown here is derived from an EMBL/GenBank/DDBJ whole genome shotgun (WGS) entry which is preliminary data.</text>
</comment>
<dbReference type="Proteomes" id="UP000265520">
    <property type="component" value="Unassembled WGS sequence"/>
</dbReference>
<evidence type="ECO:0000313" key="2">
    <source>
        <dbReference type="EMBL" id="MCI04660.1"/>
    </source>
</evidence>
<feature type="non-terminal residue" evidence="2">
    <location>
        <position position="1"/>
    </location>
</feature>
<protein>
    <submittedName>
        <fullName evidence="2">Uncharacterized protein</fullName>
    </submittedName>
</protein>
<keyword evidence="3" id="KW-1185">Reference proteome</keyword>
<sequence>VDGSPRELWGSAGMGMEEEHFTKRGMGTGVGNILDGGARSGKVPSARSPPR</sequence>
<evidence type="ECO:0000313" key="3">
    <source>
        <dbReference type="Proteomes" id="UP000265520"/>
    </source>
</evidence>
<evidence type="ECO:0000256" key="1">
    <source>
        <dbReference type="SAM" id="MobiDB-lite"/>
    </source>
</evidence>
<gene>
    <name evidence="2" type="ORF">A2U01_0025707</name>
</gene>
<feature type="region of interest" description="Disordered" evidence="1">
    <location>
        <begin position="24"/>
        <end position="51"/>
    </location>
</feature>
<dbReference type="AlphaFoldDB" id="A0A392NZH1"/>